<accession>A0A7S3FD02</accession>
<dbReference type="Gene3D" id="3.90.70.10">
    <property type="entry name" value="Cysteine proteinases"/>
    <property type="match status" value="1"/>
</dbReference>
<evidence type="ECO:0000259" key="7">
    <source>
        <dbReference type="PROSITE" id="PS50203"/>
    </source>
</evidence>
<evidence type="ECO:0000256" key="6">
    <source>
        <dbReference type="PROSITE-ProRule" id="PRU00239"/>
    </source>
</evidence>
<evidence type="ECO:0000256" key="3">
    <source>
        <dbReference type="ARBA" id="ARBA00022801"/>
    </source>
</evidence>
<dbReference type="SUPFAM" id="SSF54001">
    <property type="entry name" value="Cysteine proteinases"/>
    <property type="match status" value="1"/>
</dbReference>
<organism evidence="8">
    <name type="scientific">Haptolina ericina</name>
    <dbReference type="NCBI Taxonomy" id="156174"/>
    <lineage>
        <taxon>Eukaryota</taxon>
        <taxon>Haptista</taxon>
        <taxon>Haptophyta</taxon>
        <taxon>Prymnesiophyceae</taxon>
        <taxon>Prymnesiales</taxon>
        <taxon>Prymnesiaceae</taxon>
        <taxon>Haptolina</taxon>
    </lineage>
</organism>
<dbReference type="PANTHER" id="PTHR10183">
    <property type="entry name" value="CALPAIN"/>
    <property type="match status" value="1"/>
</dbReference>
<comment type="similarity">
    <text evidence="1">Belongs to the peptidase C2 family.</text>
</comment>
<dbReference type="GO" id="GO:0005737">
    <property type="term" value="C:cytoplasm"/>
    <property type="evidence" value="ECO:0007669"/>
    <property type="project" value="TreeGrafter"/>
</dbReference>
<sequence>MTTQEIKITINGQSVSERSLCSRIFSGDAGCLVNTLCCPVVMPFHATRIYVFSCGWVYFTWAFDKAFCAIFRLICACCCIFKDNSFPPDAKSIGEWDGLSLEEVNKKIKWVRATEHFESKFTEEQKKQGVRVKLFEEGIEAKDVAQGELGNCWLVAALACMAEYPGLLRGVFVTGRYNAAGKYGLRLYDGQTKKWVLIYVDEWIPTKDGNCLFAQAQGNELWVILIEKAFAKFCGDYVSLKGGQMTWAFQALTGDPVMQMCLRPSGEWERLDIRHNTSSTNKRSVSMFGTGEKRSSEDMFFLIRKYVKAGALMGASIDSDGENRDDSMGLVAGHAYSFLDARSFRHGSGRINLLNLRNPWGTFEWKGAWSDNSAEWSKHPNIKKLIRPVDSDDGAFWIEWTDFIKVFKRIDICNRSTGLRDLYLDTMEADGCANCLGPCRGCAGGCGDYWCCCKGCKALYCDHKAQDQTMQLGNDKDAYDDDMLSQVGLGGGKGGVEGQEMER</sequence>
<feature type="domain" description="Calpain catalytic" evidence="7">
    <location>
        <begin position="80"/>
        <end position="416"/>
    </location>
</feature>
<dbReference type="AlphaFoldDB" id="A0A7S3FD02"/>
<dbReference type="InterPro" id="IPR038765">
    <property type="entry name" value="Papain-like_cys_pep_sf"/>
</dbReference>
<dbReference type="InterPro" id="IPR022684">
    <property type="entry name" value="Calpain_cysteine_protease"/>
</dbReference>
<dbReference type="SMART" id="SM00230">
    <property type="entry name" value="CysPc"/>
    <property type="match status" value="1"/>
</dbReference>
<dbReference type="PROSITE" id="PS50203">
    <property type="entry name" value="CALPAIN_CAT"/>
    <property type="match status" value="1"/>
</dbReference>
<dbReference type="InterPro" id="IPR001300">
    <property type="entry name" value="Peptidase_C2_calpain_cat"/>
</dbReference>
<keyword evidence="4 6" id="KW-0788">Thiol protease</keyword>
<feature type="active site" evidence="5 6">
    <location>
        <position position="334"/>
    </location>
</feature>
<evidence type="ECO:0000256" key="4">
    <source>
        <dbReference type="ARBA" id="ARBA00022807"/>
    </source>
</evidence>
<gene>
    <name evidence="8" type="ORF">HERI1096_LOCUS33781</name>
</gene>
<evidence type="ECO:0000256" key="2">
    <source>
        <dbReference type="ARBA" id="ARBA00022670"/>
    </source>
</evidence>
<keyword evidence="2 6" id="KW-0645">Protease</keyword>
<evidence type="ECO:0000313" key="8">
    <source>
        <dbReference type="EMBL" id="CAE0141372.1"/>
    </source>
</evidence>
<feature type="active site" evidence="5 6">
    <location>
        <position position="152"/>
    </location>
</feature>
<proteinExistence type="inferred from homology"/>
<dbReference type="GO" id="GO:0004198">
    <property type="term" value="F:calcium-dependent cysteine-type endopeptidase activity"/>
    <property type="evidence" value="ECO:0007669"/>
    <property type="project" value="InterPro"/>
</dbReference>
<dbReference type="PRINTS" id="PR00704">
    <property type="entry name" value="CALPAIN"/>
</dbReference>
<dbReference type="GO" id="GO:0006508">
    <property type="term" value="P:proteolysis"/>
    <property type="evidence" value="ECO:0007669"/>
    <property type="project" value="UniProtKB-KW"/>
</dbReference>
<feature type="active site" evidence="5 6">
    <location>
        <position position="358"/>
    </location>
</feature>
<evidence type="ECO:0000256" key="5">
    <source>
        <dbReference type="PIRSR" id="PIRSR622684-1"/>
    </source>
</evidence>
<dbReference type="PROSITE" id="PS00139">
    <property type="entry name" value="THIOL_PROTEASE_CYS"/>
    <property type="match status" value="1"/>
</dbReference>
<dbReference type="CDD" id="cd00044">
    <property type="entry name" value="CysPc"/>
    <property type="match status" value="1"/>
</dbReference>
<dbReference type="Pfam" id="PF00648">
    <property type="entry name" value="Peptidase_C2"/>
    <property type="match status" value="1"/>
</dbReference>
<dbReference type="PANTHER" id="PTHR10183:SF379">
    <property type="entry name" value="CALPAIN-5"/>
    <property type="match status" value="1"/>
</dbReference>
<dbReference type="EMBL" id="HBHX01061081">
    <property type="protein sequence ID" value="CAE0141372.1"/>
    <property type="molecule type" value="Transcribed_RNA"/>
</dbReference>
<evidence type="ECO:0000256" key="1">
    <source>
        <dbReference type="ARBA" id="ARBA00007623"/>
    </source>
</evidence>
<keyword evidence="3 6" id="KW-0378">Hydrolase</keyword>
<protein>
    <recommendedName>
        <fullName evidence="7">Calpain catalytic domain-containing protein</fullName>
    </recommendedName>
</protein>
<dbReference type="InterPro" id="IPR000169">
    <property type="entry name" value="Pept_cys_AS"/>
</dbReference>
<name>A0A7S3FD02_9EUKA</name>
<reference evidence="8" key="1">
    <citation type="submission" date="2021-01" db="EMBL/GenBank/DDBJ databases">
        <authorList>
            <person name="Corre E."/>
            <person name="Pelletier E."/>
            <person name="Niang G."/>
            <person name="Scheremetjew M."/>
            <person name="Finn R."/>
            <person name="Kale V."/>
            <person name="Holt S."/>
            <person name="Cochrane G."/>
            <person name="Meng A."/>
            <person name="Brown T."/>
            <person name="Cohen L."/>
        </authorList>
    </citation>
    <scope>NUCLEOTIDE SEQUENCE</scope>
    <source>
        <strain evidence="8">CCMP281</strain>
    </source>
</reference>